<feature type="domain" description="CdrL-like middle region" evidence="3">
    <location>
        <begin position="53"/>
        <end position="99"/>
    </location>
</feature>
<reference evidence="4 5" key="1">
    <citation type="submission" date="2018-10" db="EMBL/GenBank/DDBJ databases">
        <title>Natronolimnobius sp. XQ-INN 246 isolated from Inner Mongolia Autonomous Region of China.</title>
        <authorList>
            <person name="Xue Q."/>
        </authorList>
    </citation>
    <scope>NUCLEOTIDE SEQUENCE [LARGE SCALE GENOMIC DNA]</scope>
    <source>
        <strain evidence="4 5">XQ-INN 246</strain>
    </source>
</reference>
<dbReference type="InterPro" id="IPR056278">
    <property type="entry name" value="CdrL_M"/>
</dbReference>
<evidence type="ECO:0000256" key="1">
    <source>
        <dbReference type="SAM" id="MobiDB-lite"/>
    </source>
</evidence>
<gene>
    <name evidence="4" type="ORF">D8Y22_14385</name>
</gene>
<comment type="caution">
    <text evidence="4">The sequence shown here is derived from an EMBL/GenBank/DDBJ whole genome shotgun (WGS) entry which is preliminary data.</text>
</comment>
<dbReference type="Pfam" id="PF24252">
    <property type="entry name" value="CdrL_M"/>
    <property type="match status" value="1"/>
</dbReference>
<dbReference type="OrthoDB" id="11143at2157"/>
<feature type="domain" description="DZANK-type" evidence="2">
    <location>
        <begin position="134"/>
        <end position="178"/>
    </location>
</feature>
<dbReference type="AlphaFoldDB" id="A0A4S3TJ61"/>
<dbReference type="Pfam" id="PF12773">
    <property type="entry name" value="DZR"/>
    <property type="match status" value="1"/>
</dbReference>
<dbReference type="RefSeq" id="WP_141465382.1">
    <property type="nucleotide sequence ID" value="NZ_RBZW01000042.1"/>
</dbReference>
<feature type="compositionally biased region" description="Polar residues" evidence="1">
    <location>
        <begin position="83"/>
        <end position="92"/>
    </location>
</feature>
<organism evidence="4 5">
    <name type="scientific">Salinadaptatus halalkaliphilus</name>
    <dbReference type="NCBI Taxonomy" id="2419781"/>
    <lineage>
        <taxon>Archaea</taxon>
        <taxon>Methanobacteriati</taxon>
        <taxon>Methanobacteriota</taxon>
        <taxon>Stenosarchaea group</taxon>
        <taxon>Halobacteria</taxon>
        <taxon>Halobacteriales</taxon>
        <taxon>Natrialbaceae</taxon>
        <taxon>Salinadaptatus</taxon>
    </lineage>
</organism>
<sequence>MSKITFRADDDLVAQLEGLELSKSEAMREALRAYLETGERGLSDGDGDQRDRTATAIDDVVRERVDELLADRLGQRRSPAHANETQDVNVSITLEGIEEGRDVRQDAQPAATGTDDPVSGDPRHGPQQPRRTQCGQCGERVDDDHVYCPNCGEKATHRLFCECGDELRSDWSFCPGCGRRTPTADVLESN</sequence>
<proteinExistence type="predicted"/>
<evidence type="ECO:0000259" key="2">
    <source>
        <dbReference type="Pfam" id="PF12773"/>
    </source>
</evidence>
<dbReference type="GO" id="GO:0006355">
    <property type="term" value="P:regulation of DNA-templated transcription"/>
    <property type="evidence" value="ECO:0007669"/>
    <property type="project" value="InterPro"/>
</dbReference>
<evidence type="ECO:0000313" key="4">
    <source>
        <dbReference type="EMBL" id="THE64099.1"/>
    </source>
</evidence>
<feature type="region of interest" description="Disordered" evidence="1">
    <location>
        <begin position="37"/>
        <end position="58"/>
    </location>
</feature>
<protein>
    <submittedName>
        <fullName evidence="4">Ribbon-helix-helix protein, CopG family</fullName>
    </submittedName>
</protein>
<evidence type="ECO:0000313" key="5">
    <source>
        <dbReference type="Proteomes" id="UP000318864"/>
    </source>
</evidence>
<dbReference type="InterPro" id="IPR025874">
    <property type="entry name" value="DZR"/>
</dbReference>
<feature type="region of interest" description="Disordered" evidence="1">
    <location>
        <begin position="71"/>
        <end position="136"/>
    </location>
</feature>
<evidence type="ECO:0000259" key="3">
    <source>
        <dbReference type="Pfam" id="PF24252"/>
    </source>
</evidence>
<keyword evidence="5" id="KW-1185">Reference proteome</keyword>
<accession>A0A4S3TJ61</accession>
<name>A0A4S3TJ61_9EURY</name>
<dbReference type="Proteomes" id="UP000318864">
    <property type="component" value="Unassembled WGS sequence"/>
</dbReference>
<dbReference type="EMBL" id="RBZW01000042">
    <property type="protein sequence ID" value="THE64099.1"/>
    <property type="molecule type" value="Genomic_DNA"/>
</dbReference>